<dbReference type="Proteomes" id="UP000295601">
    <property type="component" value="Unassembled WGS sequence"/>
</dbReference>
<feature type="transmembrane region" description="Helical" evidence="1">
    <location>
        <begin position="78"/>
        <end position="99"/>
    </location>
</feature>
<feature type="transmembrane region" description="Helical" evidence="1">
    <location>
        <begin position="176"/>
        <end position="199"/>
    </location>
</feature>
<feature type="transmembrane region" description="Helical" evidence="1">
    <location>
        <begin position="106"/>
        <end position="128"/>
    </location>
</feature>
<feature type="transmembrane region" description="Helical" evidence="1">
    <location>
        <begin position="15"/>
        <end position="36"/>
    </location>
</feature>
<proteinExistence type="predicted"/>
<sequence>MIRAELRALRGGDRWWLLAGVVVGGALGSLGALGVSGVGSAGTPLARTLALIGFASYGGWSAWLTLSDLRTQRLPNTTVWWASCSVIGVFASALLVGGAGDTLRRALAVAAVAAVCAAATWFVWPGLFGAGDVKLVPLTVFVAALPDSSFAILIFIAGVVCASAIFAVVTLVRRRAVFAFGPVLLLASWCAVGVGPAVIHTRW</sequence>
<feature type="transmembrane region" description="Helical" evidence="1">
    <location>
        <begin position="148"/>
        <end position="169"/>
    </location>
</feature>
<dbReference type="GO" id="GO:0016020">
    <property type="term" value="C:membrane"/>
    <property type="evidence" value="ECO:0007669"/>
    <property type="project" value="InterPro"/>
</dbReference>
<protein>
    <submittedName>
        <fullName evidence="3">Type IV leader peptidase family protein</fullName>
    </submittedName>
</protein>
<evidence type="ECO:0000256" key="1">
    <source>
        <dbReference type="SAM" id="Phobius"/>
    </source>
</evidence>
<keyword evidence="1" id="KW-1133">Transmembrane helix</keyword>
<gene>
    <name evidence="3" type="ORF">EDF62_1012</name>
</gene>
<dbReference type="Gene3D" id="1.20.120.1220">
    <property type="match status" value="1"/>
</dbReference>
<dbReference type="RefSeq" id="WP_133616177.1">
    <property type="nucleotide sequence ID" value="NZ_SNYA01000002.1"/>
</dbReference>
<dbReference type="EMBL" id="SNYA01000002">
    <property type="protein sequence ID" value="TDP94592.1"/>
    <property type="molecule type" value="Genomic_DNA"/>
</dbReference>
<dbReference type="OrthoDB" id="2087435at2"/>
<keyword evidence="1" id="KW-0812">Transmembrane</keyword>
<dbReference type="GO" id="GO:0004190">
    <property type="term" value="F:aspartic-type endopeptidase activity"/>
    <property type="evidence" value="ECO:0007669"/>
    <property type="project" value="InterPro"/>
</dbReference>
<organism evidence="3 4">
    <name type="scientific">Leucobacter luti</name>
    <dbReference type="NCBI Taxonomy" id="340320"/>
    <lineage>
        <taxon>Bacteria</taxon>
        <taxon>Bacillati</taxon>
        <taxon>Actinomycetota</taxon>
        <taxon>Actinomycetes</taxon>
        <taxon>Micrococcales</taxon>
        <taxon>Microbacteriaceae</taxon>
        <taxon>Leucobacter</taxon>
    </lineage>
</organism>
<accession>A0A4R6S4G2</accession>
<evidence type="ECO:0000313" key="3">
    <source>
        <dbReference type="EMBL" id="TDP94592.1"/>
    </source>
</evidence>
<keyword evidence="4" id="KW-1185">Reference proteome</keyword>
<reference evidence="3 4" key="1">
    <citation type="submission" date="2019-03" db="EMBL/GenBank/DDBJ databases">
        <title>Genomic analyses of the natural microbiome of Caenorhabditis elegans.</title>
        <authorList>
            <person name="Samuel B."/>
        </authorList>
    </citation>
    <scope>NUCLEOTIDE SEQUENCE [LARGE SCALE GENOMIC DNA]</scope>
    <source>
        <strain evidence="3 4">JUb18</strain>
    </source>
</reference>
<feature type="domain" description="Prepilin type IV endopeptidase peptidase" evidence="2">
    <location>
        <begin position="59"/>
        <end position="162"/>
    </location>
</feature>
<evidence type="ECO:0000259" key="2">
    <source>
        <dbReference type="Pfam" id="PF01478"/>
    </source>
</evidence>
<dbReference type="AlphaFoldDB" id="A0A4R6S4G2"/>
<feature type="transmembrane region" description="Helical" evidence="1">
    <location>
        <begin position="48"/>
        <end position="66"/>
    </location>
</feature>
<dbReference type="Pfam" id="PF01478">
    <property type="entry name" value="Peptidase_A24"/>
    <property type="match status" value="1"/>
</dbReference>
<comment type="caution">
    <text evidence="3">The sequence shown here is derived from an EMBL/GenBank/DDBJ whole genome shotgun (WGS) entry which is preliminary data.</text>
</comment>
<evidence type="ECO:0000313" key="4">
    <source>
        <dbReference type="Proteomes" id="UP000295601"/>
    </source>
</evidence>
<dbReference type="InterPro" id="IPR000045">
    <property type="entry name" value="Prepilin_IV_endopep_pep"/>
</dbReference>
<keyword evidence="1" id="KW-0472">Membrane</keyword>
<name>A0A4R6S4G2_9MICO</name>